<proteinExistence type="predicted"/>
<comment type="caution">
    <text evidence="1">The sequence shown here is derived from an EMBL/GenBank/DDBJ whole genome shotgun (WGS) entry which is preliminary data.</text>
</comment>
<dbReference type="EMBL" id="CM037619">
    <property type="protein sequence ID" value="KAH8008462.1"/>
    <property type="molecule type" value="Genomic_DNA"/>
</dbReference>
<dbReference type="Proteomes" id="UP000827872">
    <property type="component" value="Linkage Group LG06"/>
</dbReference>
<gene>
    <name evidence="1" type="ORF">K3G42_029688</name>
</gene>
<reference evidence="1" key="1">
    <citation type="submission" date="2021-08" db="EMBL/GenBank/DDBJ databases">
        <title>The first chromosome-level gecko genome reveals the dynamic sex chromosomes of Neotropical dwarf geckos (Sphaerodactylidae: Sphaerodactylus).</title>
        <authorList>
            <person name="Pinto B.J."/>
            <person name="Keating S.E."/>
            <person name="Gamble T."/>
        </authorList>
    </citation>
    <scope>NUCLEOTIDE SEQUENCE</scope>
    <source>
        <strain evidence="1">TG3544</strain>
    </source>
</reference>
<evidence type="ECO:0000313" key="2">
    <source>
        <dbReference type="Proteomes" id="UP000827872"/>
    </source>
</evidence>
<sequence>MAETDGAASWPLTGELVGVAERTPDEDAVPHGSNEVDEVESSLGPNRRNPRAGAARSTNLAASTELPYSGVPSRKPCWGTKEAGRPVQVVRALLGGAVAGWDLALCNSRALELSPVPRFMLALQRRLEEQFWEEEVHPQSQQILRRPQPVSEYVAESHQLARVAQGWPEPVKASFFREGLLPEMAQWSTMPVKPTSLVGWFTQAGMAEIRGRRVQLLEQQSRPQARDPAASFSSFSSVCRERRGEGRGNQEPRGEVLAPDGIGPTSSTVQGELDSRGGGWPPSQQRVGGKRQRPGLMRARCQAPLKGAKSTVSETKGPFLLPGTVLNQACGISVQTQALVNQLGLRRVPLPCPILSEQMDAATLGGAPATHRTVLVLTQCWGHWEEQQFIIAKVANYSLVLGVPWPSNSFRFVDPPCGDHMSGSPQMQAGVSHEQAGSALVVSAIPQPYRELQRVFEETEGDKPKTNMVEGEGNRQPEVFPACVTSQEPAVQMGSMAVIGQQRVGGKDAIPQGQRLWAGGMGGKPWSRGQPIRVGGSMRTASDLPPIDMELRKGTLYKHCGQMYVKLPCEVDVKLMDLVGLHVSFKKCNGKIRVLTHEKGNKDFILGTGLLFRNAQMNGSTNPQESGFCDGVGEDDLLCEQRGEKGSTPAASPPEEQQGGMCETTLPEGSPEQSVDALSELPLPNCSELVGEGNVTEGWKDAIPQGLDSDLQQEPEVSEKPSTAGYLEMQAGPLKESVDFPQGDAIVTTQPVKAVCIDLADPVTAKSSSIPLQAKGDGGKVHRGFFWPDMHKDLLEFCENCDVSEKVDFPQGDTTVITQLVASVCVNAEGEKFSVDADYRYAVGWSDVQKLQQHQFNVICSDFKDVFYFDTESKVKQSVGRDMLRMLHLGATRKKTSKWRDATVVSPEKKVSDYG</sequence>
<name>A0ACB8FT70_9SAUR</name>
<accession>A0ACB8FT70</accession>
<organism evidence="1 2">
    <name type="scientific">Sphaerodactylus townsendi</name>
    <dbReference type="NCBI Taxonomy" id="933632"/>
    <lineage>
        <taxon>Eukaryota</taxon>
        <taxon>Metazoa</taxon>
        <taxon>Chordata</taxon>
        <taxon>Craniata</taxon>
        <taxon>Vertebrata</taxon>
        <taxon>Euteleostomi</taxon>
        <taxon>Lepidosauria</taxon>
        <taxon>Squamata</taxon>
        <taxon>Bifurcata</taxon>
        <taxon>Gekkota</taxon>
        <taxon>Sphaerodactylidae</taxon>
        <taxon>Sphaerodactylus</taxon>
    </lineage>
</organism>
<evidence type="ECO:0000313" key="1">
    <source>
        <dbReference type="EMBL" id="KAH8008462.1"/>
    </source>
</evidence>
<protein>
    <submittedName>
        <fullName evidence="1">Uncharacterized protein</fullName>
    </submittedName>
</protein>
<keyword evidence="2" id="KW-1185">Reference proteome</keyword>